<dbReference type="EMBL" id="OBEH01000005">
    <property type="protein sequence ID" value="SNZ01211.1"/>
    <property type="molecule type" value="Genomic_DNA"/>
</dbReference>
<keyword evidence="2" id="KW-1185">Reference proteome</keyword>
<name>A0A285N0C7_9FLAO</name>
<protein>
    <submittedName>
        <fullName evidence="1">Predicted nucleotidyltransferase</fullName>
    </submittedName>
</protein>
<organism evidence="1 2">
    <name type="scientific">Flagellimonas pacifica</name>
    <dbReference type="NCBI Taxonomy" id="1247520"/>
    <lineage>
        <taxon>Bacteria</taxon>
        <taxon>Pseudomonadati</taxon>
        <taxon>Bacteroidota</taxon>
        <taxon>Flavobacteriia</taxon>
        <taxon>Flavobacteriales</taxon>
        <taxon>Flavobacteriaceae</taxon>
        <taxon>Flagellimonas</taxon>
    </lineage>
</organism>
<dbReference type="AlphaFoldDB" id="A0A285N0C7"/>
<sequence length="279" mass="31913">MSTSNLTYKDYSFANHGEVYQALEEVFIKNDITYYLVGANARDVQLYKAGIKPTRGTADIDFAVMVPDFQVYDLIFEELCKRGFRKTNENYRLIYDKTNTVLDLMPYGKIEQNYTVNFDERDISLSVLGFKEVGEHAENIEIPEAGFSLPTSPVVGLIILKLVSWNDKKHRTKDLEDISLLLNSGWDFYEEEAYEKHLDLFEVENFEMTIAAARIIGRNMKPILASNDKLFKTIMGVLETAIKEKPKASSAETILAIHMNKSLEEIQKIISEIKQGILE</sequence>
<keyword evidence="1" id="KW-0808">Transferase</keyword>
<dbReference type="RefSeq" id="WP_097046675.1">
    <property type="nucleotide sequence ID" value="NZ_OBEH01000005.1"/>
</dbReference>
<dbReference type="Proteomes" id="UP000219048">
    <property type="component" value="Unassembled WGS sequence"/>
</dbReference>
<evidence type="ECO:0000313" key="2">
    <source>
        <dbReference type="Proteomes" id="UP000219048"/>
    </source>
</evidence>
<gene>
    <name evidence="1" type="ORF">SAMN06265377_3048</name>
</gene>
<proteinExistence type="predicted"/>
<reference evidence="2" key="1">
    <citation type="submission" date="2017-09" db="EMBL/GenBank/DDBJ databases">
        <authorList>
            <person name="Varghese N."/>
            <person name="Submissions S."/>
        </authorList>
    </citation>
    <scope>NUCLEOTIDE SEQUENCE [LARGE SCALE GENOMIC DNA]</scope>
    <source>
        <strain evidence="2">DSM 25885</strain>
    </source>
</reference>
<accession>A0A285N0C7</accession>
<dbReference type="OrthoDB" id="5918411at2"/>
<dbReference type="GO" id="GO:0016740">
    <property type="term" value="F:transferase activity"/>
    <property type="evidence" value="ECO:0007669"/>
    <property type="project" value="UniProtKB-KW"/>
</dbReference>
<evidence type="ECO:0000313" key="1">
    <source>
        <dbReference type="EMBL" id="SNZ01211.1"/>
    </source>
</evidence>